<proteinExistence type="predicted"/>
<evidence type="ECO:0000313" key="1">
    <source>
        <dbReference type="EMBL" id="MCI3242525.1"/>
    </source>
</evidence>
<keyword evidence="2" id="KW-1185">Reference proteome</keyword>
<reference evidence="1" key="1">
    <citation type="submission" date="2022-03" db="EMBL/GenBank/DDBJ databases">
        <title>Streptomyces 7R015 and 7R016 isolated from Barleria lupulina in Thailand.</title>
        <authorList>
            <person name="Kanchanasin P."/>
            <person name="Phongsopitanun W."/>
            <person name="Tanasupawat S."/>
        </authorList>
    </citation>
    <scope>NUCLEOTIDE SEQUENCE</scope>
    <source>
        <strain evidence="1">7R016</strain>
    </source>
</reference>
<name>A0ABS9XKD1_9ACTN</name>
<dbReference type="EMBL" id="JALDAX010000008">
    <property type="protein sequence ID" value="MCI3242525.1"/>
    <property type="molecule type" value="Genomic_DNA"/>
</dbReference>
<sequence length="57" mass="5879">MDAVAPGGTLLFVTHDLADLTPGPEQGFDPGDYCRPDDLTGVGQSPRYSAVSSSIAI</sequence>
<evidence type="ECO:0000313" key="2">
    <source>
        <dbReference type="Proteomes" id="UP001165270"/>
    </source>
</evidence>
<dbReference type="Proteomes" id="UP001165270">
    <property type="component" value="Unassembled WGS sequence"/>
</dbReference>
<protein>
    <submittedName>
        <fullName evidence="1">Uncharacterized protein</fullName>
    </submittedName>
</protein>
<gene>
    <name evidence="1" type="ORF">MQN93_22630</name>
</gene>
<organism evidence="1 2">
    <name type="scientific">Streptomyces spinosisporus</name>
    <dbReference type="NCBI Taxonomy" id="2927582"/>
    <lineage>
        <taxon>Bacteria</taxon>
        <taxon>Bacillati</taxon>
        <taxon>Actinomycetota</taxon>
        <taxon>Actinomycetes</taxon>
        <taxon>Kitasatosporales</taxon>
        <taxon>Streptomycetaceae</taxon>
        <taxon>Streptomyces</taxon>
    </lineage>
</organism>
<accession>A0ABS9XKD1</accession>
<dbReference type="RefSeq" id="WP_242711019.1">
    <property type="nucleotide sequence ID" value="NZ_JALDAX010000008.1"/>
</dbReference>
<comment type="caution">
    <text evidence="1">The sequence shown here is derived from an EMBL/GenBank/DDBJ whole genome shotgun (WGS) entry which is preliminary data.</text>
</comment>